<evidence type="ECO:0000256" key="7">
    <source>
        <dbReference type="ARBA" id="ARBA00022692"/>
    </source>
</evidence>
<protein>
    <recommendedName>
        <fullName evidence="5">ditrans,polycis-polyprenyl diphosphate synthase [(2E,6E)-farnesyldiphosphate specific]</fullName>
        <ecNumber evidence="5">2.5.1.87</ecNumber>
    </recommendedName>
</protein>
<comment type="catalytic activity">
    <reaction evidence="12">
        <text>n isopentenyl diphosphate + (2E,6E)-farnesyl diphosphate = a di-trans,poly-cis-polyprenyl diphosphate + n diphosphate</text>
        <dbReference type="Rhea" id="RHEA:53008"/>
        <dbReference type="Rhea" id="RHEA-COMP:19494"/>
        <dbReference type="ChEBI" id="CHEBI:33019"/>
        <dbReference type="ChEBI" id="CHEBI:128769"/>
        <dbReference type="ChEBI" id="CHEBI:136960"/>
        <dbReference type="ChEBI" id="CHEBI:175763"/>
        <dbReference type="EC" id="2.5.1.87"/>
    </reaction>
</comment>
<evidence type="ECO:0000256" key="1">
    <source>
        <dbReference type="ARBA" id="ARBA00001946"/>
    </source>
</evidence>
<dbReference type="GO" id="GO:1904423">
    <property type="term" value="C:dehydrodolichyl diphosphate synthase complex"/>
    <property type="evidence" value="ECO:0007669"/>
    <property type="project" value="InterPro"/>
</dbReference>
<dbReference type="OrthoDB" id="3057168at2759"/>
<dbReference type="PANTHER" id="PTHR21528">
    <property type="entry name" value="DEHYDRODOLICHYL DIPHOSPHATE SYNTHASE COMPLEX SUBUNIT NUS1"/>
    <property type="match status" value="1"/>
</dbReference>
<dbReference type="Gene3D" id="3.40.1180.10">
    <property type="entry name" value="Decaprenyl diphosphate synthase-like"/>
    <property type="match status" value="1"/>
</dbReference>
<dbReference type="Proteomes" id="UP000076727">
    <property type="component" value="Unassembled WGS sequence"/>
</dbReference>
<evidence type="ECO:0000256" key="14">
    <source>
        <dbReference type="SAM" id="SignalP"/>
    </source>
</evidence>
<comment type="cofactor">
    <cofactor evidence="1">
        <name>Mg(2+)</name>
        <dbReference type="ChEBI" id="CHEBI:18420"/>
    </cofactor>
</comment>
<evidence type="ECO:0000256" key="10">
    <source>
        <dbReference type="ARBA" id="ARBA00022989"/>
    </source>
</evidence>
<dbReference type="STRING" id="1314783.A0A165T2L5"/>
<feature type="chain" id="PRO_5007866948" description="ditrans,polycis-polyprenyl diphosphate synthase [(2E,6E)-farnesyldiphosphate specific]" evidence="14">
    <location>
        <begin position="22"/>
        <end position="320"/>
    </location>
</feature>
<keyword evidence="10" id="KW-1133">Transmembrane helix</keyword>
<comment type="similarity">
    <text evidence="4">Belongs to the UPP synthase family.</text>
</comment>
<proteinExistence type="inferred from homology"/>
<dbReference type="GO" id="GO:0005789">
    <property type="term" value="C:endoplasmic reticulum membrane"/>
    <property type="evidence" value="ECO:0007669"/>
    <property type="project" value="UniProtKB-SubCell"/>
</dbReference>
<feature type="region of interest" description="Disordered" evidence="13">
    <location>
        <begin position="110"/>
        <end position="144"/>
    </location>
</feature>
<evidence type="ECO:0000256" key="5">
    <source>
        <dbReference type="ARBA" id="ARBA00012596"/>
    </source>
</evidence>
<keyword evidence="14" id="KW-0732">Signal</keyword>
<keyword evidence="11" id="KW-0472">Membrane</keyword>
<comment type="pathway">
    <text evidence="3">Protein modification; protein glycosylation.</text>
</comment>
<dbReference type="EMBL" id="KV429039">
    <property type="protein sequence ID" value="KZT72837.1"/>
    <property type="molecule type" value="Genomic_DNA"/>
</dbReference>
<keyword evidence="16" id="KW-1185">Reference proteome</keyword>
<evidence type="ECO:0000256" key="9">
    <source>
        <dbReference type="ARBA" id="ARBA00022842"/>
    </source>
</evidence>
<keyword evidence="9" id="KW-0460">Magnesium</keyword>
<evidence type="ECO:0000256" key="6">
    <source>
        <dbReference type="ARBA" id="ARBA00022679"/>
    </source>
</evidence>
<keyword evidence="7" id="KW-0812">Transmembrane</keyword>
<evidence type="ECO:0000256" key="4">
    <source>
        <dbReference type="ARBA" id="ARBA00005432"/>
    </source>
</evidence>
<dbReference type="PANTHER" id="PTHR21528:SF0">
    <property type="entry name" value="DEHYDRODOLICHYL DIPHOSPHATE SYNTHASE COMPLEX SUBUNIT NUS1"/>
    <property type="match status" value="1"/>
</dbReference>
<dbReference type="UniPathway" id="UPA00378"/>
<dbReference type="InterPro" id="IPR036424">
    <property type="entry name" value="UPP_synth-like_sf"/>
</dbReference>
<evidence type="ECO:0000256" key="13">
    <source>
        <dbReference type="SAM" id="MobiDB-lite"/>
    </source>
</evidence>
<reference evidence="15 16" key="1">
    <citation type="journal article" date="2016" name="Mol. Biol. Evol.">
        <title>Comparative Genomics of Early-Diverging Mushroom-Forming Fungi Provides Insights into the Origins of Lignocellulose Decay Capabilities.</title>
        <authorList>
            <person name="Nagy L.G."/>
            <person name="Riley R."/>
            <person name="Tritt A."/>
            <person name="Adam C."/>
            <person name="Daum C."/>
            <person name="Floudas D."/>
            <person name="Sun H."/>
            <person name="Yadav J.S."/>
            <person name="Pangilinan J."/>
            <person name="Larsson K.H."/>
            <person name="Matsuura K."/>
            <person name="Barry K."/>
            <person name="Labutti K."/>
            <person name="Kuo R."/>
            <person name="Ohm R.A."/>
            <person name="Bhattacharya S.S."/>
            <person name="Shirouzu T."/>
            <person name="Yoshinaga Y."/>
            <person name="Martin F.M."/>
            <person name="Grigoriev I.V."/>
            <person name="Hibbett D.S."/>
        </authorList>
    </citation>
    <scope>NUCLEOTIDE SEQUENCE [LARGE SCALE GENOMIC DNA]</scope>
    <source>
        <strain evidence="15 16">L-15889</strain>
    </source>
</reference>
<gene>
    <name evidence="15" type="ORF">DAEQUDRAFT_754878</name>
</gene>
<dbReference type="EC" id="2.5.1.87" evidence="5"/>
<keyword evidence="8" id="KW-0256">Endoplasmic reticulum</keyword>
<dbReference type="GO" id="GO:0045547">
    <property type="term" value="F:ditrans,polycis-polyprenyl diphosphate synthase [(2E,6E)-farnesyl diphosphate specific] activity"/>
    <property type="evidence" value="ECO:0007669"/>
    <property type="project" value="UniProtKB-EC"/>
</dbReference>
<dbReference type="InterPro" id="IPR038887">
    <property type="entry name" value="Nus1/NgBR"/>
</dbReference>
<accession>A0A165T2L5</accession>
<keyword evidence="6" id="KW-0808">Transferase</keyword>
<evidence type="ECO:0000256" key="8">
    <source>
        <dbReference type="ARBA" id="ARBA00022824"/>
    </source>
</evidence>
<organism evidence="15 16">
    <name type="scientific">Daedalea quercina L-15889</name>
    <dbReference type="NCBI Taxonomy" id="1314783"/>
    <lineage>
        <taxon>Eukaryota</taxon>
        <taxon>Fungi</taxon>
        <taxon>Dikarya</taxon>
        <taxon>Basidiomycota</taxon>
        <taxon>Agaricomycotina</taxon>
        <taxon>Agaricomycetes</taxon>
        <taxon>Polyporales</taxon>
        <taxon>Fomitopsis</taxon>
    </lineage>
</organism>
<evidence type="ECO:0000256" key="2">
    <source>
        <dbReference type="ARBA" id="ARBA00004586"/>
    </source>
</evidence>
<feature type="signal peptide" evidence="14">
    <location>
        <begin position="1"/>
        <end position="21"/>
    </location>
</feature>
<name>A0A165T2L5_9APHY</name>
<evidence type="ECO:0000256" key="12">
    <source>
        <dbReference type="ARBA" id="ARBA00047353"/>
    </source>
</evidence>
<evidence type="ECO:0000313" key="15">
    <source>
        <dbReference type="EMBL" id="KZT72837.1"/>
    </source>
</evidence>
<evidence type="ECO:0000256" key="3">
    <source>
        <dbReference type="ARBA" id="ARBA00004922"/>
    </source>
</evidence>
<comment type="subcellular location">
    <subcellularLocation>
        <location evidence="2">Endoplasmic reticulum membrane</location>
    </subcellularLocation>
</comment>
<dbReference type="AlphaFoldDB" id="A0A165T2L5"/>
<sequence length="320" mass="35742">MFWLASLALTIFHVVHWLVTAARRFLTIAEQPQPLVAQRQKLPSHLALLLIADRRCDKDAVEDTLVESVERAATWCRAAGISRLTVYDREGLLSTLSLDIRKHLMKCTATPSTDSDVETEIEYPLTPPSSDDSDSRPLSPDSEVTPFKLNVTSVHISGHAGKSRRRSLGVKFTTRRRRAAVSDPMPAPFTLHILSRRSGKPAIAEVANALLRRRSAGGPSRSQTPLEVELGSSLEGDGGFPEPDLILVHHLHPSHTSDLLELHGFPPWQIRLTEFGQLEPIDTWWRRWRRPQGGAGLPLNEIEFRRALDTYAAAEMRLGK</sequence>
<evidence type="ECO:0000313" key="16">
    <source>
        <dbReference type="Proteomes" id="UP000076727"/>
    </source>
</evidence>
<evidence type="ECO:0000256" key="11">
    <source>
        <dbReference type="ARBA" id="ARBA00023136"/>
    </source>
</evidence>
<dbReference type="SUPFAM" id="SSF64005">
    <property type="entry name" value="Undecaprenyl diphosphate synthase"/>
    <property type="match status" value="1"/>
</dbReference>